<feature type="transmembrane region" description="Helical" evidence="9">
    <location>
        <begin position="85"/>
        <end position="104"/>
    </location>
</feature>
<keyword evidence="3" id="KW-1003">Cell membrane</keyword>
<evidence type="ECO:0000256" key="5">
    <source>
        <dbReference type="ARBA" id="ARBA00022989"/>
    </source>
</evidence>
<dbReference type="InterPro" id="IPR000390">
    <property type="entry name" value="Small_drug/metabolite_transptr"/>
</dbReference>
<dbReference type="RefSeq" id="WP_275704643.1">
    <property type="nucleotide sequence ID" value="NZ_JANCMW010000001.1"/>
</dbReference>
<reference evidence="10" key="1">
    <citation type="submission" date="2022-07" db="EMBL/GenBank/DDBJ databases">
        <title>Marinobacter iranensis a new bacterium isolate from a hipersaline lake in Iran.</title>
        <authorList>
            <person name="Mohammad A.M.A."/>
            <person name="Cristina S.-P."/>
            <person name="Antonio V."/>
        </authorList>
    </citation>
    <scope>NUCLEOTIDE SEQUENCE</scope>
    <source>
        <strain evidence="10">71-i</strain>
    </source>
</reference>
<organism evidence="10 11">
    <name type="scientific">Marinobacter iranensis</name>
    <dbReference type="NCBI Taxonomy" id="2962607"/>
    <lineage>
        <taxon>Bacteria</taxon>
        <taxon>Pseudomonadati</taxon>
        <taxon>Pseudomonadota</taxon>
        <taxon>Gammaproteobacteria</taxon>
        <taxon>Pseudomonadales</taxon>
        <taxon>Marinobacteraceae</taxon>
        <taxon>Marinobacter</taxon>
    </lineage>
</organism>
<comment type="similarity">
    <text evidence="7 8">Belongs to the drug/metabolite transporter (DMT) superfamily. Small multidrug resistance (SMR) (TC 2.A.7.1) family.</text>
</comment>
<gene>
    <name evidence="10" type="ORF">NLU14_02825</name>
</gene>
<protein>
    <submittedName>
        <fullName evidence="10">SMR family transporter</fullName>
    </submittedName>
</protein>
<keyword evidence="11" id="KW-1185">Reference proteome</keyword>
<keyword evidence="2" id="KW-0813">Transport</keyword>
<feature type="transmembrane region" description="Helical" evidence="9">
    <location>
        <begin position="33"/>
        <end position="51"/>
    </location>
</feature>
<evidence type="ECO:0000256" key="4">
    <source>
        <dbReference type="ARBA" id="ARBA00022692"/>
    </source>
</evidence>
<evidence type="ECO:0000256" key="1">
    <source>
        <dbReference type="ARBA" id="ARBA00004651"/>
    </source>
</evidence>
<dbReference type="PANTHER" id="PTHR30561:SF1">
    <property type="entry name" value="MULTIDRUG TRANSPORTER EMRE"/>
    <property type="match status" value="1"/>
</dbReference>
<dbReference type="InterPro" id="IPR045324">
    <property type="entry name" value="Small_multidrug_res"/>
</dbReference>
<dbReference type="PANTHER" id="PTHR30561">
    <property type="entry name" value="SMR FAMILY PROTON-DEPENDENT DRUG EFFLUX TRANSPORTER SUGE"/>
    <property type="match status" value="1"/>
</dbReference>
<proteinExistence type="inferred from homology"/>
<dbReference type="Pfam" id="PF00893">
    <property type="entry name" value="Multi_Drug_Res"/>
    <property type="match status" value="1"/>
</dbReference>
<dbReference type="InterPro" id="IPR037185">
    <property type="entry name" value="EmrE-like"/>
</dbReference>
<dbReference type="Proteomes" id="UP001143391">
    <property type="component" value="Unassembled WGS sequence"/>
</dbReference>
<accession>A0ABT5Y660</accession>
<dbReference type="EMBL" id="JANCMW010000001">
    <property type="protein sequence ID" value="MDF0749159.1"/>
    <property type="molecule type" value="Genomic_DNA"/>
</dbReference>
<comment type="subcellular location">
    <subcellularLocation>
        <location evidence="1 8">Cell membrane</location>
        <topology evidence="1 8">Multi-pass membrane protein</topology>
    </subcellularLocation>
</comment>
<keyword evidence="4 8" id="KW-0812">Transmembrane</keyword>
<evidence type="ECO:0000256" key="2">
    <source>
        <dbReference type="ARBA" id="ARBA00022448"/>
    </source>
</evidence>
<feature type="transmembrane region" description="Helical" evidence="9">
    <location>
        <begin position="58"/>
        <end position="79"/>
    </location>
</feature>
<evidence type="ECO:0000256" key="8">
    <source>
        <dbReference type="RuleBase" id="RU003942"/>
    </source>
</evidence>
<dbReference type="Gene3D" id="1.10.3730.20">
    <property type="match status" value="1"/>
</dbReference>
<evidence type="ECO:0000313" key="11">
    <source>
        <dbReference type="Proteomes" id="UP001143391"/>
    </source>
</evidence>
<name>A0ABT5Y660_9GAMM</name>
<evidence type="ECO:0000256" key="3">
    <source>
        <dbReference type="ARBA" id="ARBA00022475"/>
    </source>
</evidence>
<comment type="caution">
    <text evidence="10">The sequence shown here is derived from an EMBL/GenBank/DDBJ whole genome shotgun (WGS) entry which is preliminary data.</text>
</comment>
<evidence type="ECO:0000256" key="9">
    <source>
        <dbReference type="SAM" id="Phobius"/>
    </source>
</evidence>
<keyword evidence="5 9" id="KW-1133">Transmembrane helix</keyword>
<dbReference type="SUPFAM" id="SSF103481">
    <property type="entry name" value="Multidrug resistance efflux transporter EmrE"/>
    <property type="match status" value="1"/>
</dbReference>
<evidence type="ECO:0000256" key="7">
    <source>
        <dbReference type="ARBA" id="ARBA00038032"/>
    </source>
</evidence>
<sequence>MIQWVYLSVAILAEVIGTSFLKSSEGFTRLVPSLVVVISYIVAFYFLALTLKTLPVGVAYAVWAGAGVALIALVGYLFFGQSLDLAAITGIGLIVAGVMVINVFSGSIG</sequence>
<evidence type="ECO:0000313" key="10">
    <source>
        <dbReference type="EMBL" id="MDF0749159.1"/>
    </source>
</evidence>
<keyword evidence="6 9" id="KW-0472">Membrane</keyword>
<evidence type="ECO:0000256" key="6">
    <source>
        <dbReference type="ARBA" id="ARBA00023136"/>
    </source>
</evidence>